<organism evidence="1">
    <name type="scientific">Aphanomyces astaci</name>
    <name type="common">Crayfish plague agent</name>
    <dbReference type="NCBI Taxonomy" id="112090"/>
    <lineage>
        <taxon>Eukaryota</taxon>
        <taxon>Sar</taxon>
        <taxon>Stramenopiles</taxon>
        <taxon>Oomycota</taxon>
        <taxon>Saprolegniomycetes</taxon>
        <taxon>Saprolegniales</taxon>
        <taxon>Verrucalvaceae</taxon>
        <taxon>Aphanomyces</taxon>
    </lineage>
</organism>
<dbReference type="RefSeq" id="XP_009837271.1">
    <property type="nucleotide sequence ID" value="XM_009838969.1"/>
</dbReference>
<gene>
    <name evidence="1" type="ORF">H257_11891</name>
</gene>
<name>W4G285_APHAT</name>
<proteinExistence type="predicted"/>
<protein>
    <submittedName>
        <fullName evidence="1">Uncharacterized protein</fullName>
    </submittedName>
</protein>
<accession>W4G285</accession>
<dbReference type="EMBL" id="KI913149">
    <property type="protein sequence ID" value="ETV73396.1"/>
    <property type="molecule type" value="Genomic_DNA"/>
</dbReference>
<dbReference type="GeneID" id="20813887"/>
<evidence type="ECO:0000313" key="1">
    <source>
        <dbReference type="EMBL" id="ETV73396.1"/>
    </source>
</evidence>
<dbReference type="Gene3D" id="3.40.50.12660">
    <property type="match status" value="1"/>
</dbReference>
<dbReference type="VEuPathDB" id="FungiDB:H257_11891"/>
<dbReference type="OrthoDB" id="3223806at2759"/>
<reference evidence="1" key="1">
    <citation type="submission" date="2013-12" db="EMBL/GenBank/DDBJ databases">
        <title>The Genome Sequence of Aphanomyces astaci APO3.</title>
        <authorList>
            <consortium name="The Broad Institute Genomics Platform"/>
            <person name="Russ C."/>
            <person name="Tyler B."/>
            <person name="van West P."/>
            <person name="Dieguez-Uribeondo J."/>
            <person name="Young S.K."/>
            <person name="Zeng Q."/>
            <person name="Gargeya S."/>
            <person name="Fitzgerald M."/>
            <person name="Abouelleil A."/>
            <person name="Alvarado L."/>
            <person name="Chapman S.B."/>
            <person name="Gainer-Dewar J."/>
            <person name="Goldberg J."/>
            <person name="Griggs A."/>
            <person name="Gujja S."/>
            <person name="Hansen M."/>
            <person name="Howarth C."/>
            <person name="Imamovic A."/>
            <person name="Ireland A."/>
            <person name="Larimer J."/>
            <person name="McCowan C."/>
            <person name="Murphy C."/>
            <person name="Pearson M."/>
            <person name="Poon T.W."/>
            <person name="Priest M."/>
            <person name="Roberts A."/>
            <person name="Saif S."/>
            <person name="Shea T."/>
            <person name="Sykes S."/>
            <person name="Wortman J."/>
            <person name="Nusbaum C."/>
            <person name="Birren B."/>
        </authorList>
    </citation>
    <scope>NUCLEOTIDE SEQUENCE [LARGE SCALE GENOMIC DNA]</scope>
    <source>
        <strain evidence="1">APO3</strain>
    </source>
</reference>
<dbReference type="AlphaFoldDB" id="W4G285"/>
<sequence length="97" mass="10988">MNIACKAPASKKQGPVAESSVKLQGHANVCRCHHRRSATGAMSYAFIATMDKFSLDVTYQDLLKTLRVFMYSKYTHVLCLSAWRALTMKVKFALRRM</sequence>